<feature type="region of interest" description="Disordered" evidence="4">
    <location>
        <begin position="462"/>
        <end position="494"/>
    </location>
</feature>
<keyword evidence="3" id="KW-0539">Nucleus</keyword>
<feature type="compositionally biased region" description="Polar residues" evidence="4">
    <location>
        <begin position="707"/>
        <end position="716"/>
    </location>
</feature>
<gene>
    <name evidence="6" type="ORF">VP1G_04596</name>
</gene>
<keyword evidence="7" id="KW-1185">Reference proteome</keyword>
<reference evidence="7" key="1">
    <citation type="submission" date="2014-12" db="EMBL/GenBank/DDBJ databases">
        <title>Genome Sequence of Valsa Canker Pathogens Uncovers a Specific Adaption of Colonization on Woody Bark.</title>
        <authorList>
            <person name="Yin Z."/>
            <person name="Liu H."/>
            <person name="Gao X."/>
            <person name="Li Z."/>
            <person name="Song N."/>
            <person name="Ke X."/>
            <person name="Dai Q."/>
            <person name="Wu Y."/>
            <person name="Sun Y."/>
            <person name="Xu J.-R."/>
            <person name="Kang Z.K."/>
            <person name="Wang L."/>
            <person name="Huang L."/>
        </authorList>
    </citation>
    <scope>NUCLEOTIDE SEQUENCE [LARGE SCALE GENOMIC DNA]</scope>
    <source>
        <strain evidence="7">SXYL134</strain>
    </source>
</reference>
<dbReference type="PANTHER" id="PTHR15321">
    <property type="entry name" value="TUMOR SUPPRESSOR P53-BINDING PROTEIN 1"/>
    <property type="match status" value="1"/>
</dbReference>
<dbReference type="Gene3D" id="3.40.50.10190">
    <property type="entry name" value="BRCT domain"/>
    <property type="match status" value="1"/>
</dbReference>
<feature type="region of interest" description="Disordered" evidence="4">
    <location>
        <begin position="418"/>
        <end position="450"/>
    </location>
</feature>
<dbReference type="Proteomes" id="UP000078576">
    <property type="component" value="Unassembled WGS sequence"/>
</dbReference>
<sequence>MGPKVPKGQTLAEAEKRALCGDVESQDSQLFLAQYHQKYAPGLRSSSPSQPLPPEAVQDQPQQYLRHAKVHQNFAGVTASAPISRSKTNPKTETKARTKAFPGGRSAKNKGSKKREDAAGAAKRSGWARTKPAPSASISHNQRASSSQSPRHLSGSSTPSKTAEETEPELEIEPEPDIEPEAIDPIHLRNDPQAPNEIVHPSHLILDSTNDNDGGNDHNPKLSTAVSANSTKRKNPKTGSSKMETSQSPTQSNDGRSYEQYLPRGDDLVPTDSPEELEPVPQQSEHTPTSHDDNRSLHEDDTGAVNFDNIDRYDTDLTAPDTTVAGIPTHDSPSQLIAYPETPAPQKNPFAGSKAHLLASSQMFRQTQVSSACKALSPTSSRPSPDNFQLQDLFSPNNIISSPLKNFVGPSPLQVVTSSPQVLPPYDTSPQQALQKQAASDEDATDSTPIRAMRRLHTGLMEAYTPMRKSRDRKGSSLPHPNSESDSDDDADYDDVERRRYRAMLKRMAAEKQLGSIKYERPSAAEDMVVPSTNTVKEKTGRTDSQLYLGQCEGRAGEDAEDAVGDSQEPIVYPPAERIDIQEEVIDDSQDGVLLLSPEHATRDSSNAGVVLNTLPNTASSPAMSPLAAEENSALKPRDGSNGLIQREADAIPDTSPAGLRPIGEMLPHSSEEASKPESFSNLLGSSFQGDSVDTSGSHHDSPLPDTRSSASSKDQQPIRGTRKISTWLPDATERQSKSNDILKNKPAHSGMVEATETGSAVSSSPPVPAAGTKSRLRGRRGHIQSTSPEDPTSSVSTLSVLNTTPEISNKTTPLTQESPPKTKSLTPSSSNEPQTSPAVAKANRRGISGAAPKSKTAAAPQKSLRTSTRRSSRSFPQHASVSTDELVRSPSSSAPRIFEQGLMLSRLGRTSLKEAPAPRESSRGSSAKILAGMAFAISFQARQPGEKDSHYNSRMGLSSKIADKIKQAGGNVLTSGFDQLFEFAPINDAEVTSSTPTADEAIKLTTAARNIGFTALIADGHSRKVKYMQALALGLPCIHERWITTCVEKQTLVDWSDYLLCAGNSSFLGDAIRSRNLPSYDVASAKLSQVIKNRPQLLHGSRILLVLRKQDESKKMAYVFLARVLGASLSRVYNMDEARKQLKASEDTGHPYNWVYVDEKMAARANLFSNDVSKASPSTCLITDNKKRKRKSVGDLVNPPPKRIRTLSDELVIQSLILGRLIEESEING</sequence>
<evidence type="ECO:0000313" key="6">
    <source>
        <dbReference type="EMBL" id="KUI57261.1"/>
    </source>
</evidence>
<feature type="compositionally biased region" description="Basic and acidic residues" evidence="4">
    <location>
        <begin position="732"/>
        <end position="744"/>
    </location>
</feature>
<dbReference type="GO" id="GO:0005634">
    <property type="term" value="C:nucleus"/>
    <property type="evidence" value="ECO:0007669"/>
    <property type="project" value="UniProtKB-SubCell"/>
</dbReference>
<feature type="region of interest" description="Disordered" evidence="4">
    <location>
        <begin position="606"/>
        <end position="895"/>
    </location>
</feature>
<dbReference type="GO" id="GO:0000077">
    <property type="term" value="P:DNA damage checkpoint signaling"/>
    <property type="evidence" value="ECO:0007669"/>
    <property type="project" value="TreeGrafter"/>
</dbReference>
<dbReference type="CDD" id="cd17745">
    <property type="entry name" value="BRCT_p53bp1_rpt1"/>
    <property type="match status" value="1"/>
</dbReference>
<name>A0A194V062_CYTMA</name>
<evidence type="ECO:0000256" key="3">
    <source>
        <dbReference type="ARBA" id="ARBA00023242"/>
    </source>
</evidence>
<feature type="compositionally biased region" description="Polar residues" evidence="4">
    <location>
        <begin position="876"/>
        <end position="895"/>
    </location>
</feature>
<proteinExistence type="predicted"/>
<dbReference type="AlphaFoldDB" id="A0A194V062"/>
<dbReference type="OrthoDB" id="129353at2759"/>
<dbReference type="SUPFAM" id="SSF52113">
    <property type="entry name" value="BRCT domain"/>
    <property type="match status" value="1"/>
</dbReference>
<dbReference type="InterPro" id="IPR036420">
    <property type="entry name" value="BRCT_dom_sf"/>
</dbReference>
<feature type="compositionally biased region" description="Basic and acidic residues" evidence="4">
    <location>
        <begin position="288"/>
        <end position="301"/>
    </location>
</feature>
<dbReference type="GO" id="GO:0042393">
    <property type="term" value="F:histone binding"/>
    <property type="evidence" value="ECO:0007669"/>
    <property type="project" value="TreeGrafter"/>
</dbReference>
<protein>
    <submittedName>
        <fullName evidence="6">DNA repair protein crb2</fullName>
    </submittedName>
</protein>
<feature type="compositionally biased region" description="Polar residues" evidence="4">
    <location>
        <begin position="237"/>
        <end position="255"/>
    </location>
</feature>
<feature type="compositionally biased region" description="Polar residues" evidence="4">
    <location>
        <begin position="136"/>
        <end position="161"/>
    </location>
</feature>
<dbReference type="GO" id="GO:0045944">
    <property type="term" value="P:positive regulation of transcription by RNA polymerase II"/>
    <property type="evidence" value="ECO:0007669"/>
    <property type="project" value="TreeGrafter"/>
</dbReference>
<dbReference type="EMBL" id="KN714698">
    <property type="protein sequence ID" value="KUI57261.1"/>
    <property type="molecule type" value="Genomic_DNA"/>
</dbReference>
<feature type="compositionally biased region" description="Low complexity" evidence="4">
    <location>
        <begin position="793"/>
        <end position="805"/>
    </location>
</feature>
<comment type="subcellular location">
    <subcellularLocation>
        <location evidence="1">Nucleus</location>
    </subcellularLocation>
</comment>
<dbReference type="InterPro" id="IPR047252">
    <property type="entry name" value="TP53BP1-like"/>
</dbReference>
<keyword evidence="2" id="KW-0227">DNA damage</keyword>
<dbReference type="STRING" id="694573.A0A194V062"/>
<feature type="compositionally biased region" description="Low complexity" evidence="4">
    <location>
        <begin position="819"/>
        <end position="831"/>
    </location>
</feature>
<feature type="compositionally biased region" description="Polar residues" evidence="4">
    <location>
        <begin position="678"/>
        <end position="696"/>
    </location>
</feature>
<feature type="compositionally biased region" description="Polar residues" evidence="4">
    <location>
        <begin position="221"/>
        <end position="230"/>
    </location>
</feature>
<dbReference type="PANTHER" id="PTHR15321:SF3">
    <property type="entry name" value="TP53-BINDING PROTEIN 1"/>
    <property type="match status" value="1"/>
</dbReference>
<evidence type="ECO:0000256" key="4">
    <source>
        <dbReference type="SAM" id="MobiDB-lite"/>
    </source>
</evidence>
<evidence type="ECO:0000256" key="2">
    <source>
        <dbReference type="ARBA" id="ARBA00022763"/>
    </source>
</evidence>
<dbReference type="PROSITE" id="PS50172">
    <property type="entry name" value="BRCT"/>
    <property type="match status" value="1"/>
</dbReference>
<dbReference type="InterPro" id="IPR047249">
    <property type="entry name" value="BRCT_p53bp1-like_rpt1"/>
</dbReference>
<organism evidence="6 7">
    <name type="scientific">Cytospora mali</name>
    <name type="common">Apple Valsa canker fungus</name>
    <name type="synonym">Valsa mali</name>
    <dbReference type="NCBI Taxonomy" id="578113"/>
    <lineage>
        <taxon>Eukaryota</taxon>
        <taxon>Fungi</taxon>
        <taxon>Dikarya</taxon>
        <taxon>Ascomycota</taxon>
        <taxon>Pezizomycotina</taxon>
        <taxon>Sordariomycetes</taxon>
        <taxon>Sordariomycetidae</taxon>
        <taxon>Diaporthales</taxon>
        <taxon>Cytosporaceae</taxon>
        <taxon>Cytospora</taxon>
    </lineage>
</organism>
<feature type="compositionally biased region" description="Polar residues" evidence="4">
    <location>
        <begin position="606"/>
        <end position="623"/>
    </location>
</feature>
<feature type="compositionally biased region" description="Polar residues" evidence="4">
    <location>
        <begin position="428"/>
        <end position="438"/>
    </location>
</feature>
<accession>A0A194V062</accession>
<feature type="domain" description="BRCT" evidence="5">
    <location>
        <begin position="1015"/>
        <end position="1061"/>
    </location>
</feature>
<dbReference type="InterPro" id="IPR001357">
    <property type="entry name" value="BRCT_dom"/>
</dbReference>
<feature type="compositionally biased region" description="Acidic residues" evidence="4">
    <location>
        <begin position="165"/>
        <end position="182"/>
    </location>
</feature>
<feature type="region of interest" description="Disordered" evidence="4">
    <location>
        <begin position="41"/>
        <end position="308"/>
    </location>
</feature>
<evidence type="ECO:0000256" key="1">
    <source>
        <dbReference type="ARBA" id="ARBA00004123"/>
    </source>
</evidence>
<evidence type="ECO:0000259" key="5">
    <source>
        <dbReference type="PROSITE" id="PS50172"/>
    </source>
</evidence>
<evidence type="ECO:0000313" key="7">
    <source>
        <dbReference type="Proteomes" id="UP000078576"/>
    </source>
</evidence>
<feature type="compositionally biased region" description="Acidic residues" evidence="4">
    <location>
        <begin position="485"/>
        <end position="494"/>
    </location>
</feature>
<feature type="compositionally biased region" description="Polar residues" evidence="4">
    <location>
        <begin position="806"/>
        <end position="818"/>
    </location>
</feature>